<sequence>MRYLSLPAKCAPVALLFILSFFMAFIPAAPPGKKPVVIAYVGGYRGLIANPASIMVEKLTHINYAFVDIKNGQAWLTNEATDTVNFRALNALKFRNPALKILISIGGWAWSENFSDAVLTEAGRQLFAATAVDIVRKYQLDGVDIDWEYPGVPGEEGNVYRPEDKQHYTLMFKALRASLDTLQRETGRPYLLTTAVGGGRYFTEHTEMDKAQQYLDYVNIMTYDYKTSATGLAGHHTNLYGSTKDTAEASAHRSVQIYLEAGVPAEKLVMGAAFYGRGWTLKDGTNRGLNQQALKGARGGGYTRLKDSLINQQGYKRHWDRKAKAPYLWHPGNNVFITFDDERSVRAKCKYIKKYNMAGIMFWEYSSDPKGYLLDAIHTSFNK</sequence>
<dbReference type="Proteomes" id="UP000278351">
    <property type="component" value="Unassembled WGS sequence"/>
</dbReference>
<dbReference type="GO" id="GO:0006032">
    <property type="term" value="P:chitin catabolic process"/>
    <property type="evidence" value="ECO:0007669"/>
    <property type="project" value="UniProtKB-KW"/>
</dbReference>
<comment type="similarity">
    <text evidence="7">Belongs to the glycosyl hydrolase 18 family.</text>
</comment>
<accession>A0A3N4Q9Q4</accession>
<dbReference type="EC" id="3.2.1.14" evidence="2"/>
<dbReference type="InterPro" id="IPR001579">
    <property type="entry name" value="Glyco_hydro_18_chit_AS"/>
</dbReference>
<dbReference type="GO" id="GO:0005975">
    <property type="term" value="P:carbohydrate metabolic process"/>
    <property type="evidence" value="ECO:0007669"/>
    <property type="project" value="InterPro"/>
</dbReference>
<evidence type="ECO:0000256" key="1">
    <source>
        <dbReference type="ARBA" id="ARBA00000822"/>
    </source>
</evidence>
<comment type="caution">
    <text evidence="9">The sequence shown here is derived from an EMBL/GenBank/DDBJ whole genome shotgun (WGS) entry which is preliminary data.</text>
</comment>
<protein>
    <recommendedName>
        <fullName evidence="2">chitinase</fullName>
        <ecNumber evidence="2">3.2.1.14</ecNumber>
    </recommendedName>
</protein>
<evidence type="ECO:0000256" key="7">
    <source>
        <dbReference type="RuleBase" id="RU004453"/>
    </source>
</evidence>
<proteinExistence type="inferred from homology"/>
<keyword evidence="4" id="KW-0624">Polysaccharide degradation</keyword>
<dbReference type="SUPFAM" id="SSF54556">
    <property type="entry name" value="Chitinase insertion domain"/>
    <property type="match status" value="1"/>
</dbReference>
<dbReference type="Gene3D" id="3.20.20.80">
    <property type="entry name" value="Glycosidases"/>
    <property type="match status" value="1"/>
</dbReference>
<evidence type="ECO:0000313" key="10">
    <source>
        <dbReference type="Proteomes" id="UP000278351"/>
    </source>
</evidence>
<evidence type="ECO:0000256" key="2">
    <source>
        <dbReference type="ARBA" id="ARBA00012729"/>
    </source>
</evidence>
<feature type="domain" description="GH18" evidence="8">
    <location>
        <begin position="35"/>
        <end position="383"/>
    </location>
</feature>
<dbReference type="CDD" id="cd06548">
    <property type="entry name" value="GH18_chitinase"/>
    <property type="match status" value="1"/>
</dbReference>
<evidence type="ECO:0000313" key="9">
    <source>
        <dbReference type="EMBL" id="RPE12730.1"/>
    </source>
</evidence>
<dbReference type="InterPro" id="IPR017853">
    <property type="entry name" value="GH"/>
</dbReference>
<dbReference type="PANTHER" id="PTHR11177">
    <property type="entry name" value="CHITINASE"/>
    <property type="match status" value="1"/>
</dbReference>
<dbReference type="InterPro" id="IPR011583">
    <property type="entry name" value="Chitinase_II/V-like_cat"/>
</dbReference>
<dbReference type="GO" id="GO:0008843">
    <property type="term" value="F:endochitinase activity"/>
    <property type="evidence" value="ECO:0007669"/>
    <property type="project" value="UniProtKB-EC"/>
</dbReference>
<gene>
    <name evidence="9" type="ORF">EGT74_04070</name>
</gene>
<keyword evidence="4" id="KW-0146">Chitin degradation</keyword>
<name>A0A3N4Q9Q4_9BACT</name>
<keyword evidence="4" id="KW-0119">Carbohydrate metabolism</keyword>
<dbReference type="Gene3D" id="3.10.50.10">
    <property type="match status" value="1"/>
</dbReference>
<dbReference type="Pfam" id="PF00704">
    <property type="entry name" value="Glyco_hydro_18"/>
    <property type="match status" value="1"/>
</dbReference>
<comment type="catalytic activity">
    <reaction evidence="1">
        <text>Random endo-hydrolysis of N-acetyl-beta-D-glucosaminide (1-&gt;4)-beta-linkages in chitin and chitodextrins.</text>
        <dbReference type="EC" id="3.2.1.14"/>
    </reaction>
</comment>
<evidence type="ECO:0000256" key="3">
    <source>
        <dbReference type="ARBA" id="ARBA00022801"/>
    </source>
</evidence>
<dbReference type="EMBL" id="RPDH01000001">
    <property type="protein sequence ID" value="RPE12730.1"/>
    <property type="molecule type" value="Genomic_DNA"/>
</dbReference>
<dbReference type="PROSITE" id="PS51910">
    <property type="entry name" value="GH18_2"/>
    <property type="match status" value="1"/>
</dbReference>
<evidence type="ECO:0000256" key="6">
    <source>
        <dbReference type="RuleBase" id="RU000489"/>
    </source>
</evidence>
<dbReference type="PANTHER" id="PTHR11177:SF317">
    <property type="entry name" value="CHITINASE 12-RELATED"/>
    <property type="match status" value="1"/>
</dbReference>
<dbReference type="PROSITE" id="PS01095">
    <property type="entry name" value="GH18_1"/>
    <property type="match status" value="1"/>
</dbReference>
<evidence type="ECO:0000259" key="8">
    <source>
        <dbReference type="PROSITE" id="PS51910"/>
    </source>
</evidence>
<keyword evidence="10" id="KW-1185">Reference proteome</keyword>
<dbReference type="SUPFAM" id="SSF51445">
    <property type="entry name" value="(Trans)glycosidases"/>
    <property type="match status" value="1"/>
</dbReference>
<dbReference type="SMART" id="SM00636">
    <property type="entry name" value="Glyco_18"/>
    <property type="match status" value="1"/>
</dbReference>
<organism evidence="9 10">
    <name type="scientific">Chitinophaga lutea</name>
    <dbReference type="NCBI Taxonomy" id="2488634"/>
    <lineage>
        <taxon>Bacteria</taxon>
        <taxon>Pseudomonadati</taxon>
        <taxon>Bacteroidota</taxon>
        <taxon>Chitinophagia</taxon>
        <taxon>Chitinophagales</taxon>
        <taxon>Chitinophagaceae</taxon>
        <taxon>Chitinophaga</taxon>
    </lineage>
</organism>
<dbReference type="InterPro" id="IPR050314">
    <property type="entry name" value="Glycosyl_Hydrlase_18"/>
</dbReference>
<reference evidence="9 10" key="1">
    <citation type="submission" date="2018-11" db="EMBL/GenBank/DDBJ databases">
        <title>Chitinophaga lutea sp.nov., isolate from arsenic contaminated soil.</title>
        <authorList>
            <person name="Zong Y."/>
        </authorList>
    </citation>
    <scope>NUCLEOTIDE SEQUENCE [LARGE SCALE GENOMIC DNA]</scope>
    <source>
        <strain evidence="9 10">ZY74</strain>
    </source>
</reference>
<keyword evidence="5 6" id="KW-0326">Glycosidase</keyword>
<dbReference type="AlphaFoldDB" id="A0A3N4Q9Q4"/>
<dbReference type="InterPro" id="IPR029070">
    <property type="entry name" value="Chitinase_insertion_sf"/>
</dbReference>
<evidence type="ECO:0000256" key="5">
    <source>
        <dbReference type="ARBA" id="ARBA00023295"/>
    </source>
</evidence>
<dbReference type="GO" id="GO:0008061">
    <property type="term" value="F:chitin binding"/>
    <property type="evidence" value="ECO:0007669"/>
    <property type="project" value="InterPro"/>
</dbReference>
<dbReference type="InterPro" id="IPR001223">
    <property type="entry name" value="Glyco_hydro18_cat"/>
</dbReference>
<keyword evidence="3 6" id="KW-0378">Hydrolase</keyword>
<evidence type="ECO:0000256" key="4">
    <source>
        <dbReference type="ARBA" id="ARBA00023024"/>
    </source>
</evidence>
<dbReference type="OrthoDB" id="9775889at2"/>